<dbReference type="FunFam" id="3.80.10.10:FF:000111">
    <property type="entry name" value="LRR receptor-like serine/threonine-protein kinase ERECTA"/>
    <property type="match status" value="1"/>
</dbReference>
<keyword evidence="5" id="KW-0732">Signal</keyword>
<dbReference type="PRINTS" id="PR00019">
    <property type="entry name" value="LEURICHRPT"/>
</dbReference>
<dbReference type="PANTHER" id="PTHR48063:SF112">
    <property type="entry name" value="RECEPTOR LIKE PROTEIN 30-LIKE"/>
    <property type="match status" value="1"/>
</dbReference>
<evidence type="ECO:0000256" key="8">
    <source>
        <dbReference type="ARBA" id="ARBA00023136"/>
    </source>
</evidence>
<evidence type="ECO:0000256" key="1">
    <source>
        <dbReference type="ARBA" id="ARBA00004479"/>
    </source>
</evidence>
<feature type="transmembrane region" description="Helical" evidence="10">
    <location>
        <begin position="183"/>
        <end position="206"/>
    </location>
</feature>
<sequence>MNFPVNTTSDNDLLVSPDSMTDNKINETMAGIAREYSSVLNYLVTIDLSNNDLVGVIPKELTKLFGVIALNLANNSFTGTIPGNIGDMKALETLDLSENKLYGRIPTSLGYLNFLNHLNLSFNNLSGPIPTSTQLQTLNDPSIYTGNPYLCGDPLPKCLSHDEKPNHSDNQDDEEKTNKLEMMWFYLDVMLGFATGFWGVVGTLLLNKRWRHALFRCVEDASNWLYVAIALKVSKLKKMMIKRDNSNE</sequence>
<keyword evidence="6" id="KW-0677">Repeat</keyword>
<keyword evidence="8 10" id="KW-0472">Membrane</keyword>
<evidence type="ECO:0000256" key="5">
    <source>
        <dbReference type="ARBA" id="ARBA00022729"/>
    </source>
</evidence>
<evidence type="ECO:0000313" key="12">
    <source>
        <dbReference type="Proteomes" id="UP000596660"/>
    </source>
</evidence>
<comment type="similarity">
    <text evidence="2">Belongs to the RLP family.</text>
</comment>
<dbReference type="Gene3D" id="3.80.10.10">
    <property type="entry name" value="Ribonuclease Inhibitor"/>
    <property type="match status" value="1"/>
</dbReference>
<dbReference type="InterPro" id="IPR046956">
    <property type="entry name" value="RLP23-like"/>
</dbReference>
<keyword evidence="12" id="KW-1185">Reference proteome</keyword>
<dbReference type="PANTHER" id="PTHR48063">
    <property type="entry name" value="LRR RECEPTOR-LIKE KINASE"/>
    <property type="match status" value="1"/>
</dbReference>
<keyword evidence="3" id="KW-0433">Leucine-rich repeat</keyword>
<dbReference type="GO" id="GO:0016020">
    <property type="term" value="C:membrane"/>
    <property type="evidence" value="ECO:0007669"/>
    <property type="project" value="UniProtKB-SubCell"/>
</dbReference>
<gene>
    <name evidence="11" type="primary">LOC110729491</name>
</gene>
<protein>
    <submittedName>
        <fullName evidence="11">Uncharacterized protein</fullName>
    </submittedName>
</protein>
<keyword evidence="7 10" id="KW-1133">Transmembrane helix</keyword>
<dbReference type="Pfam" id="PF13855">
    <property type="entry name" value="LRR_8"/>
    <property type="match status" value="1"/>
</dbReference>
<dbReference type="Proteomes" id="UP000596660">
    <property type="component" value="Unplaced"/>
</dbReference>
<dbReference type="InterPro" id="IPR032675">
    <property type="entry name" value="LRR_dom_sf"/>
</dbReference>
<dbReference type="Gramene" id="AUR62021181-RA">
    <property type="protein sequence ID" value="AUR62021181-RA:cds"/>
    <property type="gene ID" value="AUR62021181"/>
</dbReference>
<reference evidence="11" key="2">
    <citation type="submission" date="2021-03" db="UniProtKB">
        <authorList>
            <consortium name="EnsemblPlants"/>
        </authorList>
    </citation>
    <scope>IDENTIFICATION</scope>
</reference>
<dbReference type="SUPFAM" id="SSF52058">
    <property type="entry name" value="L domain-like"/>
    <property type="match status" value="1"/>
</dbReference>
<dbReference type="Pfam" id="PF00560">
    <property type="entry name" value="LRR_1"/>
    <property type="match status" value="1"/>
</dbReference>
<proteinExistence type="inferred from homology"/>
<name>A0A803M0D0_CHEQI</name>
<organism evidence="11 12">
    <name type="scientific">Chenopodium quinoa</name>
    <name type="common">Quinoa</name>
    <dbReference type="NCBI Taxonomy" id="63459"/>
    <lineage>
        <taxon>Eukaryota</taxon>
        <taxon>Viridiplantae</taxon>
        <taxon>Streptophyta</taxon>
        <taxon>Embryophyta</taxon>
        <taxon>Tracheophyta</taxon>
        <taxon>Spermatophyta</taxon>
        <taxon>Magnoliopsida</taxon>
        <taxon>eudicotyledons</taxon>
        <taxon>Gunneridae</taxon>
        <taxon>Pentapetalae</taxon>
        <taxon>Caryophyllales</taxon>
        <taxon>Chenopodiaceae</taxon>
        <taxon>Chenopodioideae</taxon>
        <taxon>Atripliceae</taxon>
        <taxon>Chenopodium</taxon>
    </lineage>
</organism>
<keyword evidence="4 10" id="KW-0812">Transmembrane</keyword>
<evidence type="ECO:0000256" key="4">
    <source>
        <dbReference type="ARBA" id="ARBA00022692"/>
    </source>
</evidence>
<evidence type="ECO:0000256" key="10">
    <source>
        <dbReference type="SAM" id="Phobius"/>
    </source>
</evidence>
<dbReference type="EnsemblPlants" id="AUR62021181-RA">
    <property type="protein sequence ID" value="AUR62021181-RA:cds"/>
    <property type="gene ID" value="AUR62021181"/>
</dbReference>
<evidence type="ECO:0000256" key="6">
    <source>
        <dbReference type="ARBA" id="ARBA00022737"/>
    </source>
</evidence>
<dbReference type="OMA" id="CANCKCF"/>
<evidence type="ECO:0000256" key="7">
    <source>
        <dbReference type="ARBA" id="ARBA00022989"/>
    </source>
</evidence>
<comment type="subcellular location">
    <subcellularLocation>
        <location evidence="1">Membrane</location>
        <topology evidence="1">Single-pass type I membrane protein</topology>
    </subcellularLocation>
</comment>
<evidence type="ECO:0000256" key="2">
    <source>
        <dbReference type="ARBA" id="ARBA00009592"/>
    </source>
</evidence>
<evidence type="ECO:0000313" key="11">
    <source>
        <dbReference type="EnsemblPlants" id="AUR62021181-RA:cds"/>
    </source>
</evidence>
<reference evidence="11" key="1">
    <citation type="journal article" date="2017" name="Nature">
        <title>The genome of Chenopodium quinoa.</title>
        <authorList>
            <person name="Jarvis D.E."/>
            <person name="Ho Y.S."/>
            <person name="Lightfoot D.J."/>
            <person name="Schmoeckel S.M."/>
            <person name="Li B."/>
            <person name="Borm T.J.A."/>
            <person name="Ohyanagi H."/>
            <person name="Mineta K."/>
            <person name="Michell C.T."/>
            <person name="Saber N."/>
            <person name="Kharbatia N.M."/>
            <person name="Rupper R.R."/>
            <person name="Sharp A.R."/>
            <person name="Dally N."/>
            <person name="Boughton B.A."/>
            <person name="Woo Y.H."/>
            <person name="Gao G."/>
            <person name="Schijlen E.G.W.M."/>
            <person name="Guo X."/>
            <person name="Momin A.A."/>
            <person name="Negrao S."/>
            <person name="Al-Babili S."/>
            <person name="Gehring C."/>
            <person name="Roessner U."/>
            <person name="Jung C."/>
            <person name="Murphy K."/>
            <person name="Arold S.T."/>
            <person name="Gojobori T."/>
            <person name="van der Linden C.G."/>
            <person name="van Loo E.N."/>
            <person name="Jellen E.N."/>
            <person name="Maughan P.J."/>
            <person name="Tester M."/>
        </authorList>
    </citation>
    <scope>NUCLEOTIDE SEQUENCE [LARGE SCALE GENOMIC DNA]</scope>
    <source>
        <strain evidence="11">cv. PI 614886</strain>
    </source>
</reference>
<dbReference type="InterPro" id="IPR001611">
    <property type="entry name" value="Leu-rich_rpt"/>
</dbReference>
<accession>A0A803M0D0</accession>
<evidence type="ECO:0000256" key="9">
    <source>
        <dbReference type="ARBA" id="ARBA00023180"/>
    </source>
</evidence>
<dbReference type="AlphaFoldDB" id="A0A803M0D0"/>
<keyword evidence="9" id="KW-0325">Glycoprotein</keyword>
<evidence type="ECO:0000256" key="3">
    <source>
        <dbReference type="ARBA" id="ARBA00022614"/>
    </source>
</evidence>